<dbReference type="InterPro" id="IPR020449">
    <property type="entry name" value="Tscrpt_reg_AraC-type_HTH"/>
</dbReference>
<keyword evidence="7" id="KW-1185">Reference proteome</keyword>
<evidence type="ECO:0000259" key="5">
    <source>
        <dbReference type="PROSITE" id="PS01124"/>
    </source>
</evidence>
<dbReference type="EMBL" id="JBGUBD010000009">
    <property type="protein sequence ID" value="MFA9479478.1"/>
    <property type="molecule type" value="Genomic_DNA"/>
</dbReference>
<dbReference type="PANTHER" id="PTHR46796">
    <property type="entry name" value="HTH-TYPE TRANSCRIPTIONAL ACTIVATOR RHAS-RELATED"/>
    <property type="match status" value="1"/>
</dbReference>
<dbReference type="PRINTS" id="PR00032">
    <property type="entry name" value="HTHARAC"/>
</dbReference>
<dbReference type="PROSITE" id="PS00041">
    <property type="entry name" value="HTH_ARAC_FAMILY_1"/>
    <property type="match status" value="1"/>
</dbReference>
<evidence type="ECO:0000256" key="2">
    <source>
        <dbReference type="ARBA" id="ARBA00023125"/>
    </source>
</evidence>
<dbReference type="SUPFAM" id="SSF46689">
    <property type="entry name" value="Homeodomain-like"/>
    <property type="match status" value="2"/>
</dbReference>
<evidence type="ECO:0000256" key="4">
    <source>
        <dbReference type="ARBA" id="ARBA00023163"/>
    </source>
</evidence>
<keyword evidence="4" id="KW-0804">Transcription</keyword>
<dbReference type="InterPro" id="IPR018062">
    <property type="entry name" value="HTH_AraC-typ_CS"/>
</dbReference>
<dbReference type="Gene3D" id="1.10.10.60">
    <property type="entry name" value="Homeodomain-like"/>
    <property type="match status" value="2"/>
</dbReference>
<dbReference type="Gene3D" id="2.60.120.10">
    <property type="entry name" value="Jelly Rolls"/>
    <property type="match status" value="1"/>
</dbReference>
<dbReference type="InterPro" id="IPR009057">
    <property type="entry name" value="Homeodomain-like_sf"/>
</dbReference>
<organism evidence="6 7">
    <name type="scientific">Natronomicrosphaera hydrolytica</name>
    <dbReference type="NCBI Taxonomy" id="3242702"/>
    <lineage>
        <taxon>Bacteria</taxon>
        <taxon>Pseudomonadati</taxon>
        <taxon>Planctomycetota</taxon>
        <taxon>Phycisphaerae</taxon>
        <taxon>Phycisphaerales</taxon>
        <taxon>Phycisphaeraceae</taxon>
        <taxon>Natronomicrosphaera</taxon>
    </lineage>
</organism>
<protein>
    <submittedName>
        <fullName evidence="6">Helix-turn-helix domain-containing protein</fullName>
    </submittedName>
</protein>
<evidence type="ECO:0000313" key="6">
    <source>
        <dbReference type="EMBL" id="MFA9479478.1"/>
    </source>
</evidence>
<evidence type="ECO:0000256" key="1">
    <source>
        <dbReference type="ARBA" id="ARBA00023015"/>
    </source>
</evidence>
<accession>A0ABV4U906</accession>
<gene>
    <name evidence="6" type="ORF">ACERK3_14410</name>
</gene>
<dbReference type="InterPro" id="IPR003313">
    <property type="entry name" value="AraC-bd"/>
</dbReference>
<proteinExistence type="predicted"/>
<dbReference type="InterPro" id="IPR050204">
    <property type="entry name" value="AraC_XylS_family_regulators"/>
</dbReference>
<comment type="caution">
    <text evidence="6">The sequence shown here is derived from an EMBL/GenBank/DDBJ whole genome shotgun (WGS) entry which is preliminary data.</text>
</comment>
<evidence type="ECO:0000313" key="7">
    <source>
        <dbReference type="Proteomes" id="UP001575105"/>
    </source>
</evidence>
<keyword evidence="3" id="KW-0010">Activator</keyword>
<dbReference type="InterPro" id="IPR018060">
    <property type="entry name" value="HTH_AraC"/>
</dbReference>
<dbReference type="InterPro" id="IPR037923">
    <property type="entry name" value="HTH-like"/>
</dbReference>
<dbReference type="Pfam" id="PF02311">
    <property type="entry name" value="AraC_binding"/>
    <property type="match status" value="1"/>
</dbReference>
<keyword evidence="1" id="KW-0805">Transcription regulation</keyword>
<evidence type="ECO:0000256" key="3">
    <source>
        <dbReference type="ARBA" id="ARBA00023159"/>
    </source>
</evidence>
<dbReference type="PROSITE" id="PS01124">
    <property type="entry name" value="HTH_ARAC_FAMILY_2"/>
    <property type="match status" value="1"/>
</dbReference>
<dbReference type="Pfam" id="PF12833">
    <property type="entry name" value="HTH_18"/>
    <property type="match status" value="1"/>
</dbReference>
<keyword evidence="2" id="KW-0238">DNA-binding</keyword>
<feature type="domain" description="HTH araC/xylS-type" evidence="5">
    <location>
        <begin position="197"/>
        <end position="296"/>
    </location>
</feature>
<dbReference type="SUPFAM" id="SSF51215">
    <property type="entry name" value="Regulatory protein AraC"/>
    <property type="match status" value="1"/>
</dbReference>
<sequence length="301" mass="33775">MSKQRSEQSANRQPRWNVDVADRLAAQCFFIQRLERRTGTSFHRQPGIEIHLTDEGRGRLHVAGQAIDHAARHVMIFPGEAAHELHADPETAYRRTVICFDHTRLASVGREAGVPLLDVRWLDTQPVHHLRLGLSAYTELASLCEQMDNEALLTRTGWQAMGLALLTQIMARLQRWAAAQATLGVHVGPEDGSDLVQLGCAYVQEHLDEDLSLERVAGVLGVSSAHLTRSFRLHVGVPFHQYVLAQRVREACRLMYERPNVSLTRIAMQLGFGSSSSFSRTFRRITGQSPTAYRQQGRRGV</sequence>
<dbReference type="RefSeq" id="WP_425346401.1">
    <property type="nucleotide sequence ID" value="NZ_JBGUBD010000009.1"/>
</dbReference>
<dbReference type="Proteomes" id="UP001575105">
    <property type="component" value="Unassembled WGS sequence"/>
</dbReference>
<name>A0ABV4U906_9BACT</name>
<reference evidence="6 7" key="1">
    <citation type="submission" date="2024-08" db="EMBL/GenBank/DDBJ databases">
        <title>Whole-genome sequencing of halo(alkali)philic microorganisms from hypersaline lakes.</title>
        <authorList>
            <person name="Sorokin D.Y."/>
            <person name="Merkel A.Y."/>
            <person name="Messina E."/>
            <person name="Yakimov M."/>
        </authorList>
    </citation>
    <scope>NUCLEOTIDE SEQUENCE [LARGE SCALE GENOMIC DNA]</scope>
    <source>
        <strain evidence="6 7">AB-hyl4</strain>
    </source>
</reference>
<dbReference type="SMART" id="SM00342">
    <property type="entry name" value="HTH_ARAC"/>
    <property type="match status" value="1"/>
</dbReference>
<dbReference type="InterPro" id="IPR014710">
    <property type="entry name" value="RmlC-like_jellyroll"/>
</dbReference>